<sequence length="160" mass="18160">MDLNRYRLVSVWLLPAPPREVYRALRDVPQYPHWWPQVREVRRLDDHTGRLRIRSLLPYQLLLTVRERHQDEAGGVLEASLDGDLVGWSRWTVGADGPSASRAVFEQDVRPGKPLMRRLALPGRPLFLLNHAAMMRAGERGLRRRLLGSPDGSVSSGTGP</sequence>
<dbReference type="InterPro" id="IPR005031">
    <property type="entry name" value="COQ10_START"/>
</dbReference>
<dbReference type="EMBL" id="VIGB01000003">
    <property type="protein sequence ID" value="TQF03092.1"/>
    <property type="molecule type" value="Genomic_DNA"/>
</dbReference>
<dbReference type="Gene3D" id="3.30.530.20">
    <property type="match status" value="1"/>
</dbReference>
<dbReference type="OrthoDB" id="5402478at2"/>
<dbReference type="InterPro" id="IPR023393">
    <property type="entry name" value="START-like_dom_sf"/>
</dbReference>
<proteinExistence type="predicted"/>
<organism evidence="2 3">
    <name type="scientific">Kitasatospora acidiphila</name>
    <dbReference type="NCBI Taxonomy" id="2567942"/>
    <lineage>
        <taxon>Bacteria</taxon>
        <taxon>Bacillati</taxon>
        <taxon>Actinomycetota</taxon>
        <taxon>Actinomycetes</taxon>
        <taxon>Kitasatosporales</taxon>
        <taxon>Streptomycetaceae</taxon>
        <taxon>Kitasatospora</taxon>
    </lineage>
</organism>
<evidence type="ECO:0000313" key="3">
    <source>
        <dbReference type="Proteomes" id="UP000319103"/>
    </source>
</evidence>
<comment type="caution">
    <text evidence="2">The sequence shown here is derived from an EMBL/GenBank/DDBJ whole genome shotgun (WGS) entry which is preliminary data.</text>
</comment>
<dbReference type="RefSeq" id="WP_141633771.1">
    <property type="nucleotide sequence ID" value="NZ_VIGB01000003.1"/>
</dbReference>
<dbReference type="AlphaFoldDB" id="A0A540W280"/>
<reference evidence="2 3" key="1">
    <citation type="submission" date="2019-06" db="EMBL/GenBank/DDBJ databases">
        <title>Description of Kitasatospora acidophila sp. nov. isolated from pine grove soil, and reclassification of Streptomyces novaecaesareae to Kitasatospora novaeceasareae comb. nov.</title>
        <authorList>
            <person name="Kim M.J."/>
        </authorList>
    </citation>
    <scope>NUCLEOTIDE SEQUENCE [LARGE SCALE GENOMIC DNA]</scope>
    <source>
        <strain evidence="2 3">MMS16-CNU292</strain>
    </source>
</reference>
<dbReference type="Pfam" id="PF03364">
    <property type="entry name" value="Polyketide_cyc"/>
    <property type="match status" value="1"/>
</dbReference>
<name>A0A540W280_9ACTN</name>
<gene>
    <name evidence="2" type="ORF">E6W39_13550</name>
</gene>
<evidence type="ECO:0000259" key="1">
    <source>
        <dbReference type="Pfam" id="PF03364"/>
    </source>
</evidence>
<protein>
    <submittedName>
        <fullName evidence="2">Polyketide cyclase</fullName>
    </submittedName>
</protein>
<accession>A0A540W280</accession>
<dbReference type="Proteomes" id="UP000319103">
    <property type="component" value="Unassembled WGS sequence"/>
</dbReference>
<feature type="domain" description="Coenzyme Q-binding protein COQ10 START" evidence="1">
    <location>
        <begin position="14"/>
        <end position="99"/>
    </location>
</feature>
<dbReference type="SUPFAM" id="SSF55961">
    <property type="entry name" value="Bet v1-like"/>
    <property type="match status" value="1"/>
</dbReference>
<evidence type="ECO:0000313" key="2">
    <source>
        <dbReference type="EMBL" id="TQF03092.1"/>
    </source>
</evidence>
<keyword evidence="3" id="KW-1185">Reference proteome</keyword>